<evidence type="ECO:0000313" key="9">
    <source>
        <dbReference type="Proteomes" id="UP000194841"/>
    </source>
</evidence>
<dbReference type="Gene3D" id="3.40.50.150">
    <property type="entry name" value="Vaccinia Virus protein VP39"/>
    <property type="match status" value="1"/>
</dbReference>
<comment type="catalytic activity">
    <reaction evidence="6">
        <text>adenosine(37) in tRNA1(Val) + S-adenosyl-L-methionine = N(6)-methyladenosine(37) in tRNA1(Val) + S-adenosyl-L-homocysteine + H(+)</text>
        <dbReference type="Rhea" id="RHEA:43160"/>
        <dbReference type="Rhea" id="RHEA-COMP:10369"/>
        <dbReference type="Rhea" id="RHEA-COMP:10370"/>
        <dbReference type="ChEBI" id="CHEBI:15378"/>
        <dbReference type="ChEBI" id="CHEBI:57856"/>
        <dbReference type="ChEBI" id="CHEBI:59789"/>
        <dbReference type="ChEBI" id="CHEBI:74411"/>
        <dbReference type="ChEBI" id="CHEBI:74449"/>
        <dbReference type="EC" id="2.1.1.223"/>
    </reaction>
</comment>
<keyword evidence="2 6" id="KW-0489">Methyltransferase</keyword>
<dbReference type="InterPro" id="IPR020596">
    <property type="entry name" value="rRNA_Ade_Mease_Trfase_CS"/>
</dbReference>
<comment type="function">
    <text evidence="6">Specifically methylates the adenine in position 37 of tRNA(1)(Val) (anticodon cmo5UAC).</text>
</comment>
<dbReference type="InterPro" id="IPR050210">
    <property type="entry name" value="tRNA_Adenine-N(6)_MTase"/>
</dbReference>
<dbReference type="CDD" id="cd02440">
    <property type="entry name" value="AdoMet_MTases"/>
    <property type="match status" value="1"/>
</dbReference>
<dbReference type="AlphaFoldDB" id="A0A244CUB3"/>
<evidence type="ECO:0000313" key="8">
    <source>
        <dbReference type="EMBL" id="OUL59188.1"/>
    </source>
</evidence>
<evidence type="ECO:0000256" key="2">
    <source>
        <dbReference type="ARBA" id="ARBA00022603"/>
    </source>
</evidence>
<evidence type="ECO:0000256" key="6">
    <source>
        <dbReference type="HAMAP-Rule" id="MF_01872"/>
    </source>
</evidence>
<gene>
    <name evidence="8" type="ORF">B1199_02600</name>
</gene>
<evidence type="ECO:0000259" key="7">
    <source>
        <dbReference type="Pfam" id="PF05175"/>
    </source>
</evidence>
<dbReference type="PANTHER" id="PTHR47739:SF1">
    <property type="entry name" value="TRNA1(VAL) (ADENINE(37)-N6)-METHYLTRANSFERASE"/>
    <property type="match status" value="1"/>
</dbReference>
<dbReference type="GO" id="GO:0016430">
    <property type="term" value="F:tRNA (adenine-N6)-methyltransferase activity"/>
    <property type="evidence" value="ECO:0007669"/>
    <property type="project" value="UniProtKB-UniRule"/>
</dbReference>
<dbReference type="GO" id="GO:0003676">
    <property type="term" value="F:nucleic acid binding"/>
    <property type="evidence" value="ECO:0007669"/>
    <property type="project" value="InterPro"/>
</dbReference>
<dbReference type="OrthoDB" id="5383291at2"/>
<organism evidence="8 9">
    <name type="scientific">Pseudoalteromonas ulvae</name>
    <dbReference type="NCBI Taxonomy" id="107327"/>
    <lineage>
        <taxon>Bacteria</taxon>
        <taxon>Pseudomonadati</taxon>
        <taxon>Pseudomonadota</taxon>
        <taxon>Gammaproteobacteria</taxon>
        <taxon>Alteromonadales</taxon>
        <taxon>Pseudoalteromonadaceae</taxon>
        <taxon>Pseudoalteromonas</taxon>
    </lineage>
</organism>
<dbReference type="Pfam" id="PF05175">
    <property type="entry name" value="MTS"/>
    <property type="match status" value="1"/>
</dbReference>
<name>A0A244CUB3_PSEDV</name>
<keyword evidence="9" id="KW-1185">Reference proteome</keyword>
<dbReference type="GO" id="GO:0008033">
    <property type="term" value="P:tRNA processing"/>
    <property type="evidence" value="ECO:0007669"/>
    <property type="project" value="UniProtKB-UniRule"/>
</dbReference>
<accession>A0A244CUB3</accession>
<dbReference type="PANTHER" id="PTHR47739">
    <property type="entry name" value="TRNA1(VAL) (ADENINE(37)-N6)-METHYLTRANSFERASE"/>
    <property type="match status" value="1"/>
</dbReference>
<keyword evidence="1 6" id="KW-0963">Cytoplasm</keyword>
<dbReference type="RefSeq" id="WP_086742581.1">
    <property type="nucleotide sequence ID" value="NZ_MWPV01000001.1"/>
</dbReference>
<dbReference type="InterPro" id="IPR029063">
    <property type="entry name" value="SAM-dependent_MTases_sf"/>
</dbReference>
<feature type="domain" description="Methyltransferase small" evidence="7">
    <location>
        <begin position="35"/>
        <end position="115"/>
    </location>
</feature>
<dbReference type="GO" id="GO:0005737">
    <property type="term" value="C:cytoplasm"/>
    <property type="evidence" value="ECO:0007669"/>
    <property type="project" value="UniProtKB-SubCell"/>
</dbReference>
<evidence type="ECO:0000256" key="5">
    <source>
        <dbReference type="ARBA" id="ARBA00022694"/>
    </source>
</evidence>
<dbReference type="EC" id="2.1.1.223" evidence="6"/>
<keyword evidence="4 6" id="KW-0949">S-adenosyl-L-methionine</keyword>
<evidence type="ECO:0000256" key="1">
    <source>
        <dbReference type="ARBA" id="ARBA00022490"/>
    </source>
</evidence>
<dbReference type="HAMAP" id="MF_01872">
    <property type="entry name" value="tRNA_methyltr_YfiC"/>
    <property type="match status" value="1"/>
</dbReference>
<dbReference type="SUPFAM" id="SSF53335">
    <property type="entry name" value="S-adenosyl-L-methionine-dependent methyltransferases"/>
    <property type="match status" value="1"/>
</dbReference>
<keyword evidence="3 6" id="KW-0808">Transferase</keyword>
<comment type="caution">
    <text evidence="8">The sequence shown here is derived from an EMBL/GenBank/DDBJ whole genome shotgun (WGS) entry which is preliminary data.</text>
</comment>
<dbReference type="EMBL" id="MWPV01000001">
    <property type="protein sequence ID" value="OUL59188.1"/>
    <property type="molecule type" value="Genomic_DNA"/>
</dbReference>
<proteinExistence type="inferred from homology"/>
<evidence type="ECO:0000256" key="4">
    <source>
        <dbReference type="ARBA" id="ARBA00022691"/>
    </source>
</evidence>
<dbReference type="InterPro" id="IPR007848">
    <property type="entry name" value="Small_mtfrase_dom"/>
</dbReference>
<keyword evidence="5 6" id="KW-0819">tRNA processing</keyword>
<dbReference type="PROSITE" id="PS00092">
    <property type="entry name" value="N6_MTASE"/>
    <property type="match status" value="1"/>
</dbReference>
<comment type="subcellular location">
    <subcellularLocation>
        <location evidence="6">Cytoplasm</location>
    </subcellularLocation>
</comment>
<reference evidence="8 9" key="1">
    <citation type="submission" date="2017-02" db="EMBL/GenBank/DDBJ databases">
        <title>Pseudoalteromonas ulvae TC14 Genome.</title>
        <authorList>
            <person name="Molmeret M."/>
        </authorList>
    </citation>
    <scope>NUCLEOTIDE SEQUENCE [LARGE SCALE GENOMIC DNA]</scope>
    <source>
        <strain evidence="8">TC14</strain>
    </source>
</reference>
<dbReference type="GO" id="GO:0000179">
    <property type="term" value="F:rRNA (adenine-N6,N6-)-dimethyltransferase activity"/>
    <property type="evidence" value="ECO:0007669"/>
    <property type="project" value="InterPro"/>
</dbReference>
<dbReference type="InterPro" id="IPR022882">
    <property type="entry name" value="tRNA_adenine-N6_MeTrfase"/>
</dbReference>
<dbReference type="Proteomes" id="UP000194841">
    <property type="component" value="Unassembled WGS sequence"/>
</dbReference>
<dbReference type="PROSITE" id="PS01131">
    <property type="entry name" value="RRNA_A_DIMETH"/>
    <property type="match status" value="1"/>
</dbReference>
<protein>
    <recommendedName>
        <fullName evidence="6">tRNA1(Val) (adenine(37)-N6)-methyltransferase</fullName>
        <ecNumber evidence="6">2.1.1.223</ecNumber>
    </recommendedName>
    <alternativeName>
        <fullName evidence="6">tRNA m6A37 methyltransferase</fullName>
    </alternativeName>
</protein>
<evidence type="ECO:0000256" key="3">
    <source>
        <dbReference type="ARBA" id="ARBA00022679"/>
    </source>
</evidence>
<sequence>MSGFQFKQFYVNHSGAAMKVGTDGILLGAWAAISPNQRVLDIGTGSGLISLMLKQREPSCALTAIEIDNLAAMQARDNVVNSPWPDIKVLEQDIQCYTSLQPFDLVVSNPPFFQRSLRGPNEARNTARHTDSLSFSGLFDAFNRLSTHDAKLALVLPAESLDQISRLSTQYGFYLSRITYVKTTLTKPAKRVLIEVSKLKQICLESELIIHQGDGYHLDYIKLCKDFYLKM</sequence>
<dbReference type="InterPro" id="IPR002052">
    <property type="entry name" value="DNA_methylase_N6_adenine_CS"/>
</dbReference>
<comment type="similarity">
    <text evidence="6">Belongs to the methyltransferase superfamily. tRNA (adenine-N(6)-)-methyltransferase family.</text>
</comment>